<dbReference type="AlphaFoldDB" id="A0A327KSY5"/>
<dbReference type="Pfam" id="PF01292">
    <property type="entry name" value="Ni_hydr_CYTB"/>
    <property type="match status" value="1"/>
</dbReference>
<dbReference type="GO" id="GO:0020037">
    <property type="term" value="F:heme binding"/>
    <property type="evidence" value="ECO:0007669"/>
    <property type="project" value="TreeGrafter"/>
</dbReference>
<keyword evidence="11 12" id="KW-0472">Membrane</keyword>
<name>A0A327KSY5_9BRAD</name>
<dbReference type="RefSeq" id="WP_111355610.1">
    <property type="nucleotide sequence ID" value="NZ_NHSK01000114.1"/>
</dbReference>
<evidence type="ECO:0000259" key="13">
    <source>
        <dbReference type="Pfam" id="PF01292"/>
    </source>
</evidence>
<evidence type="ECO:0000313" key="14">
    <source>
        <dbReference type="EMBL" id="RAI41407.1"/>
    </source>
</evidence>
<dbReference type="InterPro" id="IPR051542">
    <property type="entry name" value="Hydrogenase_cytochrome"/>
</dbReference>
<keyword evidence="6 12" id="KW-0812">Transmembrane</keyword>
<evidence type="ECO:0000256" key="10">
    <source>
        <dbReference type="ARBA" id="ARBA00023004"/>
    </source>
</evidence>
<evidence type="ECO:0000256" key="7">
    <source>
        <dbReference type="ARBA" id="ARBA00022723"/>
    </source>
</evidence>
<keyword evidence="4" id="KW-1003">Cell membrane</keyword>
<dbReference type="GO" id="GO:0009055">
    <property type="term" value="F:electron transfer activity"/>
    <property type="evidence" value="ECO:0007669"/>
    <property type="project" value="InterPro"/>
</dbReference>
<keyword evidence="15" id="KW-1185">Reference proteome</keyword>
<dbReference type="InterPro" id="IPR011577">
    <property type="entry name" value="Cyt_b561_bac/Ni-Hgenase"/>
</dbReference>
<feature type="transmembrane region" description="Helical" evidence="12">
    <location>
        <begin position="55"/>
        <end position="77"/>
    </location>
</feature>
<evidence type="ECO:0000256" key="11">
    <source>
        <dbReference type="ARBA" id="ARBA00023136"/>
    </source>
</evidence>
<dbReference type="Gene3D" id="1.20.950.20">
    <property type="entry name" value="Transmembrane di-heme cytochromes, Chain C"/>
    <property type="match status" value="1"/>
</dbReference>
<evidence type="ECO:0000256" key="9">
    <source>
        <dbReference type="ARBA" id="ARBA00022989"/>
    </source>
</evidence>
<dbReference type="PANTHER" id="PTHR30485:SF1">
    <property type="entry name" value="CYTOCHROME YDHU-RELATED"/>
    <property type="match status" value="1"/>
</dbReference>
<keyword evidence="7" id="KW-0479">Metal-binding</keyword>
<evidence type="ECO:0000256" key="5">
    <source>
        <dbReference type="ARBA" id="ARBA00022617"/>
    </source>
</evidence>
<accession>A0A327KSY5</accession>
<proteinExistence type="inferred from homology"/>
<evidence type="ECO:0000256" key="12">
    <source>
        <dbReference type="SAM" id="Phobius"/>
    </source>
</evidence>
<dbReference type="GO" id="GO:0005886">
    <property type="term" value="C:plasma membrane"/>
    <property type="evidence" value="ECO:0007669"/>
    <property type="project" value="UniProtKB-SubCell"/>
</dbReference>
<comment type="subcellular location">
    <subcellularLocation>
        <location evidence="1">Cell membrane</location>
        <topology evidence="1">Multi-pass membrane protein</topology>
    </subcellularLocation>
</comment>
<evidence type="ECO:0000256" key="6">
    <source>
        <dbReference type="ARBA" id="ARBA00022692"/>
    </source>
</evidence>
<dbReference type="InterPro" id="IPR000516">
    <property type="entry name" value="Ni-dep_Hydgase_cyt-B"/>
</dbReference>
<feature type="transmembrane region" description="Helical" evidence="12">
    <location>
        <begin position="12"/>
        <end position="35"/>
    </location>
</feature>
<keyword evidence="5" id="KW-0349">Heme</keyword>
<feature type="domain" description="Cytochrome b561 bacterial/Ni-hydrogenase" evidence="13">
    <location>
        <begin position="9"/>
        <end position="200"/>
    </location>
</feature>
<dbReference type="PRINTS" id="PR00161">
    <property type="entry name" value="NIHGNASECYTB"/>
</dbReference>
<protein>
    <recommendedName>
        <fullName evidence="13">Cytochrome b561 bacterial/Ni-hydrogenase domain-containing protein</fullName>
    </recommendedName>
</protein>
<dbReference type="OrthoDB" id="9781740at2"/>
<evidence type="ECO:0000256" key="3">
    <source>
        <dbReference type="ARBA" id="ARBA00022448"/>
    </source>
</evidence>
<evidence type="ECO:0000313" key="15">
    <source>
        <dbReference type="Proteomes" id="UP000248863"/>
    </source>
</evidence>
<feature type="transmembrane region" description="Helical" evidence="12">
    <location>
        <begin position="123"/>
        <end position="145"/>
    </location>
</feature>
<sequence length="204" mass="23231">MSERIFILPLWIRLWHWSNAVLMLVLTVTGVSLHFASPDAPLVPFRLSVMLHNNAGLAVAGLYVVFVLANIVSGNWWQYVPKPDGFFERCWRQTRFYAYGIFRGEHHPYPPTLEANFNALQQIIYWVVMYLLMPLLIVSGLVFMWPDLAPKSAFGVDGLLPVAVLHYMVGAMIVAFMVAHIYLGTTGTRVSSLFKMMVTGWHEE</sequence>
<feature type="transmembrane region" description="Helical" evidence="12">
    <location>
        <begin position="165"/>
        <end position="185"/>
    </location>
</feature>
<dbReference type="InterPro" id="IPR016174">
    <property type="entry name" value="Di-haem_cyt_TM"/>
</dbReference>
<dbReference type="SUPFAM" id="SSF81342">
    <property type="entry name" value="Transmembrane di-heme cytochromes"/>
    <property type="match status" value="1"/>
</dbReference>
<evidence type="ECO:0000256" key="8">
    <source>
        <dbReference type="ARBA" id="ARBA00022982"/>
    </source>
</evidence>
<keyword evidence="10" id="KW-0408">Iron</keyword>
<keyword evidence="9 12" id="KW-1133">Transmembrane helix</keyword>
<evidence type="ECO:0000256" key="1">
    <source>
        <dbReference type="ARBA" id="ARBA00004651"/>
    </source>
</evidence>
<gene>
    <name evidence="14" type="ORF">CH338_03300</name>
</gene>
<dbReference type="GO" id="GO:0005506">
    <property type="term" value="F:iron ion binding"/>
    <property type="evidence" value="ECO:0007669"/>
    <property type="project" value="InterPro"/>
</dbReference>
<reference evidence="14 15" key="1">
    <citation type="submission" date="2017-07" db="EMBL/GenBank/DDBJ databases">
        <title>Draft Genome Sequences of Select Purple Nonsulfur Bacteria.</title>
        <authorList>
            <person name="Lasarre B."/>
            <person name="Mckinlay J.B."/>
        </authorList>
    </citation>
    <scope>NUCLEOTIDE SEQUENCE [LARGE SCALE GENOMIC DNA]</scope>
    <source>
        <strain evidence="14 15">DSM 11907</strain>
    </source>
</reference>
<dbReference type="PANTHER" id="PTHR30485">
    <property type="entry name" value="NI/FE-HYDROGENASE 1 B-TYPE CYTOCHROME SUBUNIT"/>
    <property type="match status" value="1"/>
</dbReference>
<keyword evidence="8" id="KW-0249">Electron transport</keyword>
<dbReference type="GO" id="GO:0022904">
    <property type="term" value="P:respiratory electron transport chain"/>
    <property type="evidence" value="ECO:0007669"/>
    <property type="project" value="InterPro"/>
</dbReference>
<evidence type="ECO:0000256" key="4">
    <source>
        <dbReference type="ARBA" id="ARBA00022475"/>
    </source>
</evidence>
<comment type="caution">
    <text evidence="14">The sequence shown here is derived from an EMBL/GenBank/DDBJ whole genome shotgun (WGS) entry which is preliminary data.</text>
</comment>
<dbReference type="Proteomes" id="UP000248863">
    <property type="component" value="Unassembled WGS sequence"/>
</dbReference>
<dbReference type="EMBL" id="NPEU01000018">
    <property type="protein sequence ID" value="RAI41407.1"/>
    <property type="molecule type" value="Genomic_DNA"/>
</dbReference>
<comment type="similarity">
    <text evidence="2">Belongs to the HupC/HyaC/HydC family.</text>
</comment>
<evidence type="ECO:0000256" key="2">
    <source>
        <dbReference type="ARBA" id="ARBA00008622"/>
    </source>
</evidence>
<organism evidence="14 15">
    <name type="scientific">Rhodoplanes elegans</name>
    <dbReference type="NCBI Taxonomy" id="29408"/>
    <lineage>
        <taxon>Bacteria</taxon>
        <taxon>Pseudomonadati</taxon>
        <taxon>Pseudomonadota</taxon>
        <taxon>Alphaproteobacteria</taxon>
        <taxon>Hyphomicrobiales</taxon>
        <taxon>Nitrobacteraceae</taxon>
        <taxon>Rhodoplanes</taxon>
    </lineage>
</organism>
<keyword evidence="3" id="KW-0813">Transport</keyword>